<dbReference type="AlphaFoldDB" id="A0A1I0ZHQ2"/>
<gene>
    <name evidence="1" type="ORF">SAMN04488072_11167</name>
</gene>
<protein>
    <submittedName>
        <fullName evidence="1">Uncharacterized protein</fullName>
    </submittedName>
</protein>
<organism evidence="1 2">
    <name type="scientific">Lentibacillus halodurans</name>
    <dbReference type="NCBI Taxonomy" id="237679"/>
    <lineage>
        <taxon>Bacteria</taxon>
        <taxon>Bacillati</taxon>
        <taxon>Bacillota</taxon>
        <taxon>Bacilli</taxon>
        <taxon>Bacillales</taxon>
        <taxon>Bacillaceae</taxon>
        <taxon>Lentibacillus</taxon>
    </lineage>
</organism>
<dbReference type="Proteomes" id="UP000198642">
    <property type="component" value="Unassembled WGS sequence"/>
</dbReference>
<proteinExistence type="predicted"/>
<keyword evidence="2" id="KW-1185">Reference proteome</keyword>
<evidence type="ECO:0000313" key="2">
    <source>
        <dbReference type="Proteomes" id="UP000198642"/>
    </source>
</evidence>
<dbReference type="EMBL" id="FOJW01000011">
    <property type="protein sequence ID" value="SFB24656.1"/>
    <property type="molecule type" value="Genomic_DNA"/>
</dbReference>
<name>A0A1I0ZHQ2_9BACI</name>
<evidence type="ECO:0000313" key="1">
    <source>
        <dbReference type="EMBL" id="SFB24656.1"/>
    </source>
</evidence>
<accession>A0A1I0ZHQ2</accession>
<reference evidence="1 2" key="1">
    <citation type="submission" date="2016-10" db="EMBL/GenBank/DDBJ databases">
        <authorList>
            <person name="de Groot N.N."/>
        </authorList>
    </citation>
    <scope>NUCLEOTIDE SEQUENCE [LARGE SCALE GENOMIC DNA]</scope>
    <source>
        <strain evidence="1 2">CGMCC 1.3702</strain>
    </source>
</reference>
<sequence length="45" mass="5063">MAGVFRSLFVLTLHPKEMGGVYDKLGIWKRVRRSDNKGPPGTSLF</sequence>